<comment type="caution">
    <text evidence="4">The sequence shown here is derived from an EMBL/GenBank/DDBJ whole genome shotgun (WGS) entry which is preliminary data.</text>
</comment>
<accession>A0A8T0IHI3</accession>
<keyword evidence="1" id="KW-0378">Hydrolase</keyword>
<dbReference type="EMBL" id="CM026423">
    <property type="protein sequence ID" value="KAG0582371.1"/>
    <property type="molecule type" value="Genomic_DNA"/>
</dbReference>
<dbReference type="InterPro" id="IPR029058">
    <property type="entry name" value="AB_hydrolase_fold"/>
</dbReference>
<dbReference type="Proteomes" id="UP000822688">
    <property type="component" value="Chromosome 3"/>
</dbReference>
<gene>
    <name evidence="4" type="ORF">KC19_3G054600</name>
</gene>
<evidence type="ECO:0000313" key="5">
    <source>
        <dbReference type="Proteomes" id="UP000822688"/>
    </source>
</evidence>
<evidence type="ECO:0000259" key="3">
    <source>
        <dbReference type="Pfam" id="PF00561"/>
    </source>
</evidence>
<dbReference type="PRINTS" id="PR00412">
    <property type="entry name" value="EPOXHYDRLASE"/>
</dbReference>
<dbReference type="GO" id="GO:0016787">
    <property type="term" value="F:hydrolase activity"/>
    <property type="evidence" value="ECO:0007669"/>
    <property type="project" value="UniProtKB-KW"/>
</dbReference>
<dbReference type="SUPFAM" id="SSF53474">
    <property type="entry name" value="alpha/beta-Hydrolases"/>
    <property type="match status" value="1"/>
</dbReference>
<organism evidence="4 5">
    <name type="scientific">Ceratodon purpureus</name>
    <name type="common">Fire moss</name>
    <name type="synonym">Dicranum purpureum</name>
    <dbReference type="NCBI Taxonomy" id="3225"/>
    <lineage>
        <taxon>Eukaryota</taxon>
        <taxon>Viridiplantae</taxon>
        <taxon>Streptophyta</taxon>
        <taxon>Embryophyta</taxon>
        <taxon>Bryophyta</taxon>
        <taxon>Bryophytina</taxon>
        <taxon>Bryopsida</taxon>
        <taxon>Dicranidae</taxon>
        <taxon>Pseudoditrichales</taxon>
        <taxon>Ditrichaceae</taxon>
        <taxon>Ceratodon</taxon>
    </lineage>
</organism>
<dbReference type="Pfam" id="PF00561">
    <property type="entry name" value="Abhydrolase_1"/>
    <property type="match status" value="1"/>
</dbReference>
<dbReference type="AlphaFoldDB" id="A0A8T0IHI3"/>
<keyword evidence="5" id="KW-1185">Reference proteome</keyword>
<evidence type="ECO:0000313" key="4">
    <source>
        <dbReference type="EMBL" id="KAG0582371.1"/>
    </source>
</evidence>
<evidence type="ECO:0000256" key="2">
    <source>
        <dbReference type="ARBA" id="ARBA00038334"/>
    </source>
</evidence>
<reference evidence="4" key="1">
    <citation type="submission" date="2020-06" db="EMBL/GenBank/DDBJ databases">
        <title>WGS assembly of Ceratodon purpureus strain R40.</title>
        <authorList>
            <person name="Carey S.B."/>
            <person name="Jenkins J."/>
            <person name="Shu S."/>
            <person name="Lovell J.T."/>
            <person name="Sreedasyam A."/>
            <person name="Maumus F."/>
            <person name="Tiley G.P."/>
            <person name="Fernandez-Pozo N."/>
            <person name="Barry K."/>
            <person name="Chen C."/>
            <person name="Wang M."/>
            <person name="Lipzen A."/>
            <person name="Daum C."/>
            <person name="Saski C.A."/>
            <person name="Payton A.C."/>
            <person name="Mcbreen J.C."/>
            <person name="Conrad R.E."/>
            <person name="Kollar L.M."/>
            <person name="Olsson S."/>
            <person name="Huttunen S."/>
            <person name="Landis J.B."/>
            <person name="Wickett N.J."/>
            <person name="Johnson M.G."/>
            <person name="Rensing S.A."/>
            <person name="Grimwood J."/>
            <person name="Schmutz J."/>
            <person name="Mcdaniel S.F."/>
        </authorList>
    </citation>
    <scope>NUCLEOTIDE SEQUENCE</scope>
    <source>
        <strain evidence="4">R40</strain>
    </source>
</reference>
<dbReference type="PANTHER" id="PTHR43329">
    <property type="entry name" value="EPOXIDE HYDROLASE"/>
    <property type="match status" value="1"/>
</dbReference>
<dbReference type="Gene3D" id="3.40.50.1820">
    <property type="entry name" value="alpha/beta hydrolase"/>
    <property type="match status" value="1"/>
</dbReference>
<feature type="domain" description="AB hydrolase-1" evidence="3">
    <location>
        <begin position="247"/>
        <end position="493"/>
    </location>
</feature>
<name>A0A8T0IHI3_CERPU</name>
<dbReference type="InterPro" id="IPR000639">
    <property type="entry name" value="Epox_hydrolase-like"/>
</dbReference>
<dbReference type="PRINTS" id="PR00111">
    <property type="entry name" value="ABHYDROLASE"/>
</dbReference>
<comment type="similarity">
    <text evidence="2">Belongs to the AB hydrolase superfamily. Epoxide hydrolase family.</text>
</comment>
<evidence type="ECO:0000256" key="1">
    <source>
        <dbReference type="ARBA" id="ARBA00022801"/>
    </source>
</evidence>
<sequence length="528" mass="58379">MFASAEHLWNHHPSHNTAAADVSLPTNFVFPTLFGAVHAVLVSDHGHIIRHPCTPEELQQPTNTSPALTKLKITQLIIRSLQSGTERLRILMAALRSIGSLLPKVNARRIIIPLGSQTVPVASPASGAASILATSSHVHFDASGSSEFSLYQRIESSESVGGFQRPVFGRRSRFSSLVSHPPRHAPALFRCYAVAQPYPEDLEMDEGQDDEVGTEEVIEGCRVQHGELWNEDVKIHYVECGDKNGELVVLVHGFPNFWYVWKNQFQALAGAGYHVVAPDLRGYNSSSKPKGIQNYSRRLVVSDIVRVIDQLGNGKPATVVGHDWGGFVTWAVAEDFPDKVKKAVIVNVAHTSVFAEALRSNLRQLRQSWYIGFFQLPWLPEWLMTHSNFKSLKAAFSGTTFQPIDIDRHVKAYGKAGAAEGGINYYRAAMRGHWAPAPSAPRPIRVELPVDLIWGELDRYLRKELAVIPKAIAPNAVVKLLPHCSHWPMWDDPKLFNALLLESLSSQRAISGDRVQSAAITSNEGMAD</sequence>
<protein>
    <recommendedName>
        <fullName evidence="3">AB hydrolase-1 domain-containing protein</fullName>
    </recommendedName>
</protein>
<dbReference type="InterPro" id="IPR000073">
    <property type="entry name" value="AB_hydrolase_1"/>
</dbReference>
<proteinExistence type="inferred from homology"/>